<dbReference type="PANTHER" id="PTHR47601">
    <property type="match status" value="1"/>
</dbReference>
<dbReference type="InterPro" id="IPR005616">
    <property type="entry name" value="CcmH/CycL/Ccl2/NrfF_N"/>
</dbReference>
<keyword evidence="8" id="KW-1185">Reference proteome</keyword>
<dbReference type="CDD" id="cd16378">
    <property type="entry name" value="CcmH_N"/>
    <property type="match status" value="1"/>
</dbReference>
<evidence type="ECO:0000259" key="6">
    <source>
        <dbReference type="Pfam" id="PF03918"/>
    </source>
</evidence>
<comment type="caution">
    <text evidence="7">The sequence shown here is derived from an EMBL/GenBank/DDBJ whole genome shotgun (WGS) entry which is preliminary data.</text>
</comment>
<reference evidence="7 8" key="1">
    <citation type="submission" date="2022-01" db="EMBL/GenBank/DDBJ databases">
        <authorList>
            <person name="Xiong W."/>
            <person name="Schranz E."/>
        </authorList>
    </citation>
    <scope>NUCLEOTIDE SEQUENCE [LARGE SCALE GENOMIC DNA]</scope>
</reference>
<keyword evidence="5" id="KW-0496">Mitochondrion</keyword>
<dbReference type="Gene3D" id="1.10.8.640">
    <property type="entry name" value="Cytochrome C biogenesis protein"/>
    <property type="match status" value="1"/>
</dbReference>
<dbReference type="Pfam" id="PF03918">
    <property type="entry name" value="CcmH"/>
    <property type="match status" value="1"/>
</dbReference>
<accession>A0AAU9M825</accession>
<evidence type="ECO:0000256" key="1">
    <source>
        <dbReference type="ARBA" id="ARBA00010342"/>
    </source>
</evidence>
<comment type="subcellular location">
    <subcellularLocation>
        <location evidence="5">Mitochondrion inner membrane</location>
    </subcellularLocation>
</comment>
<dbReference type="GO" id="GO:0046872">
    <property type="term" value="F:metal ion binding"/>
    <property type="evidence" value="ECO:0007669"/>
    <property type="project" value="UniProtKB-KW"/>
</dbReference>
<keyword evidence="5" id="KW-0472">Membrane</keyword>
<organism evidence="7 8">
    <name type="scientific">Lactuca virosa</name>
    <dbReference type="NCBI Taxonomy" id="75947"/>
    <lineage>
        <taxon>Eukaryota</taxon>
        <taxon>Viridiplantae</taxon>
        <taxon>Streptophyta</taxon>
        <taxon>Embryophyta</taxon>
        <taxon>Tracheophyta</taxon>
        <taxon>Spermatophyta</taxon>
        <taxon>Magnoliopsida</taxon>
        <taxon>eudicotyledons</taxon>
        <taxon>Gunneridae</taxon>
        <taxon>Pentapetalae</taxon>
        <taxon>asterids</taxon>
        <taxon>campanulids</taxon>
        <taxon>Asterales</taxon>
        <taxon>Asteraceae</taxon>
        <taxon>Cichorioideae</taxon>
        <taxon>Cichorieae</taxon>
        <taxon>Lactucinae</taxon>
        <taxon>Lactuca</taxon>
    </lineage>
</organism>
<proteinExistence type="inferred from homology"/>
<keyword evidence="2 5" id="KW-0349">Heme</keyword>
<keyword evidence="4 5" id="KW-0408">Iron</keyword>
<evidence type="ECO:0000256" key="4">
    <source>
        <dbReference type="ARBA" id="ARBA00023004"/>
    </source>
</evidence>
<dbReference type="AlphaFoldDB" id="A0AAU9M825"/>
<gene>
    <name evidence="7" type="ORF">LVIROSA_LOCUS11245</name>
</gene>
<keyword evidence="5" id="KW-0812">Transmembrane</keyword>
<evidence type="ECO:0000313" key="8">
    <source>
        <dbReference type="Proteomes" id="UP001157418"/>
    </source>
</evidence>
<keyword evidence="5" id="KW-1133">Transmembrane helix</keyword>
<evidence type="ECO:0000256" key="5">
    <source>
        <dbReference type="RuleBase" id="RU364112"/>
    </source>
</evidence>
<feature type="domain" description="CcmH/CycL/Ccl2/NrfF N-terminal" evidence="6">
    <location>
        <begin position="50"/>
        <end position="132"/>
    </location>
</feature>
<sequence length="162" mass="18357">MRNSKPSTPVSPTRCQRPSSTALGLYSRCHPTPAIDRSEAYLENGKRRGSKCGSQSIEESQADIAVLLRKLIRDEIRSGKSDKDIYKKLEDDYGETILYAPKFDWQTAAFWLSPLLIAGAAGGIWAYERKKQCWTFLPLHLQEYFQHPHGGKTGFLNEQISH</sequence>
<dbReference type="EMBL" id="CAKMRJ010001250">
    <property type="protein sequence ID" value="CAH1423999.1"/>
    <property type="molecule type" value="Genomic_DNA"/>
</dbReference>
<dbReference type="Proteomes" id="UP001157418">
    <property type="component" value="Unassembled WGS sequence"/>
</dbReference>
<evidence type="ECO:0000313" key="7">
    <source>
        <dbReference type="EMBL" id="CAH1423999.1"/>
    </source>
</evidence>
<dbReference type="PANTHER" id="PTHR47601:SF1">
    <property type="entry name" value="CYTOCHROME C-TYPE BIOGENESIS CCMH-LIKE MITOCHONDRIAL PROTEIN"/>
    <property type="match status" value="1"/>
</dbReference>
<dbReference type="GO" id="GO:0005743">
    <property type="term" value="C:mitochondrial inner membrane"/>
    <property type="evidence" value="ECO:0007669"/>
    <property type="project" value="UniProtKB-SubCell"/>
</dbReference>
<dbReference type="InterPro" id="IPR038297">
    <property type="entry name" value="CcmH/CycL/NrfF/Ccl2_sf"/>
</dbReference>
<protein>
    <recommendedName>
        <fullName evidence="5">Cytochrome c-type biogenesis protein</fullName>
    </recommendedName>
</protein>
<keyword evidence="3 5" id="KW-0479">Metal-binding</keyword>
<keyword evidence="5" id="KW-0999">Mitochondrion inner membrane</keyword>
<name>A0AAU9M825_9ASTR</name>
<feature type="transmembrane region" description="Helical" evidence="5">
    <location>
        <begin position="108"/>
        <end position="127"/>
    </location>
</feature>
<evidence type="ECO:0000256" key="2">
    <source>
        <dbReference type="ARBA" id="ARBA00022617"/>
    </source>
</evidence>
<comment type="similarity">
    <text evidence="1 5">Belongs to the CcmH/CycL/Ccl2/NrfF family.</text>
</comment>
<evidence type="ECO:0000256" key="3">
    <source>
        <dbReference type="ARBA" id="ARBA00022723"/>
    </source>
</evidence>